<dbReference type="Proteomes" id="UP000886833">
    <property type="component" value="Unassembled WGS sequence"/>
</dbReference>
<reference evidence="1" key="1">
    <citation type="submission" date="2020-10" db="EMBL/GenBank/DDBJ databases">
        <authorList>
            <person name="Gilroy R."/>
        </authorList>
    </citation>
    <scope>NUCLEOTIDE SEQUENCE</scope>
    <source>
        <strain evidence="1">CHK195-26880</strain>
    </source>
</reference>
<accession>A0A9D1KDF7</accession>
<sequence length="165" mass="20013">MERLYKVFHDDKFYHFETDNFYIDVKINTYLEEFIPNELGINHYNSRFRSVDKRSPLEEQFKDDVVAFRYYDTKEVELEGERYTTKKHNFSKKIYLGKRMTQEEIIEASKNNPRLISVINIMDIEESSSVIYCYNGIIITNFEEDAITLDELRKDYENIKLYKKH</sequence>
<dbReference type="EMBL" id="DVKQ01000100">
    <property type="protein sequence ID" value="HIT38352.1"/>
    <property type="molecule type" value="Genomic_DNA"/>
</dbReference>
<dbReference type="AlphaFoldDB" id="A0A9D1KDF7"/>
<organism evidence="1 2">
    <name type="scientific">Candidatus Onthousia faecipullorum</name>
    <dbReference type="NCBI Taxonomy" id="2840887"/>
    <lineage>
        <taxon>Bacteria</taxon>
        <taxon>Bacillati</taxon>
        <taxon>Bacillota</taxon>
        <taxon>Bacilli</taxon>
        <taxon>Candidatus Onthousia</taxon>
    </lineage>
</organism>
<comment type="caution">
    <text evidence="1">The sequence shown here is derived from an EMBL/GenBank/DDBJ whole genome shotgun (WGS) entry which is preliminary data.</text>
</comment>
<evidence type="ECO:0000313" key="2">
    <source>
        <dbReference type="Proteomes" id="UP000886833"/>
    </source>
</evidence>
<protein>
    <submittedName>
        <fullName evidence="1">Uncharacterized protein</fullName>
    </submittedName>
</protein>
<name>A0A9D1KDF7_9FIRM</name>
<gene>
    <name evidence="1" type="ORF">IAB59_07750</name>
</gene>
<reference evidence="1" key="2">
    <citation type="journal article" date="2021" name="PeerJ">
        <title>Extensive microbial diversity within the chicken gut microbiome revealed by metagenomics and culture.</title>
        <authorList>
            <person name="Gilroy R."/>
            <person name="Ravi A."/>
            <person name="Getino M."/>
            <person name="Pursley I."/>
            <person name="Horton D.L."/>
            <person name="Alikhan N.F."/>
            <person name="Baker D."/>
            <person name="Gharbi K."/>
            <person name="Hall N."/>
            <person name="Watson M."/>
            <person name="Adriaenssens E.M."/>
            <person name="Foster-Nyarko E."/>
            <person name="Jarju S."/>
            <person name="Secka A."/>
            <person name="Antonio M."/>
            <person name="Oren A."/>
            <person name="Chaudhuri R.R."/>
            <person name="La Ragione R."/>
            <person name="Hildebrand F."/>
            <person name="Pallen M.J."/>
        </authorList>
    </citation>
    <scope>NUCLEOTIDE SEQUENCE</scope>
    <source>
        <strain evidence="1">CHK195-26880</strain>
    </source>
</reference>
<proteinExistence type="predicted"/>
<evidence type="ECO:0000313" key="1">
    <source>
        <dbReference type="EMBL" id="HIT38352.1"/>
    </source>
</evidence>